<name>A0AAN6T833_9PEZI</name>
<organism evidence="2 3">
    <name type="scientific">Canariomyces notabilis</name>
    <dbReference type="NCBI Taxonomy" id="2074819"/>
    <lineage>
        <taxon>Eukaryota</taxon>
        <taxon>Fungi</taxon>
        <taxon>Dikarya</taxon>
        <taxon>Ascomycota</taxon>
        <taxon>Pezizomycotina</taxon>
        <taxon>Sordariomycetes</taxon>
        <taxon>Sordariomycetidae</taxon>
        <taxon>Sordariales</taxon>
        <taxon>Chaetomiaceae</taxon>
        <taxon>Canariomyces</taxon>
    </lineage>
</organism>
<dbReference type="GeneID" id="89936525"/>
<keyword evidence="3" id="KW-1185">Reference proteome</keyword>
<dbReference type="PANTHER" id="PTHR33112:SF8">
    <property type="entry name" value="HETEROKARYON INCOMPATIBILITY DOMAIN-CONTAINING PROTEIN"/>
    <property type="match status" value="1"/>
</dbReference>
<dbReference type="RefSeq" id="XP_064665119.1">
    <property type="nucleotide sequence ID" value="XM_064812400.1"/>
</dbReference>
<gene>
    <name evidence="2" type="ORF">N656DRAFT_719846</name>
</gene>
<sequence>MVALEPDRLKSQTECFIGKPPQSCRSTHTSSQQVADLLSWWYNQCLNSHPRCNRVSDPATYPPRLLRVDGEICKLVDTAMMTRGPYTALSYCWGSDPNHLLLTDTNMSRLLDGIDCADLPQTFQDAMLITKRLGICYIWIDSLCIVQKGESSGRDWLRHLKIMGSIYENCTLNIAAA</sequence>
<feature type="non-terminal residue" evidence="2">
    <location>
        <position position="177"/>
    </location>
</feature>
<proteinExistence type="predicted"/>
<protein>
    <recommendedName>
        <fullName evidence="1">Heterokaryon incompatibility domain-containing protein</fullName>
    </recommendedName>
</protein>
<dbReference type="AlphaFoldDB" id="A0AAN6T833"/>
<reference evidence="2" key="1">
    <citation type="journal article" date="2023" name="Mol. Phylogenet. Evol.">
        <title>Genome-scale phylogeny and comparative genomics of the fungal order Sordariales.</title>
        <authorList>
            <person name="Hensen N."/>
            <person name="Bonometti L."/>
            <person name="Westerberg I."/>
            <person name="Brannstrom I.O."/>
            <person name="Guillou S."/>
            <person name="Cros-Aarteil S."/>
            <person name="Calhoun S."/>
            <person name="Haridas S."/>
            <person name="Kuo A."/>
            <person name="Mondo S."/>
            <person name="Pangilinan J."/>
            <person name="Riley R."/>
            <person name="LaButti K."/>
            <person name="Andreopoulos B."/>
            <person name="Lipzen A."/>
            <person name="Chen C."/>
            <person name="Yan M."/>
            <person name="Daum C."/>
            <person name="Ng V."/>
            <person name="Clum A."/>
            <person name="Steindorff A."/>
            <person name="Ohm R.A."/>
            <person name="Martin F."/>
            <person name="Silar P."/>
            <person name="Natvig D.O."/>
            <person name="Lalanne C."/>
            <person name="Gautier V."/>
            <person name="Ament-Velasquez S.L."/>
            <person name="Kruys A."/>
            <person name="Hutchinson M.I."/>
            <person name="Powell A.J."/>
            <person name="Barry K."/>
            <person name="Miller A.N."/>
            <person name="Grigoriev I.V."/>
            <person name="Debuchy R."/>
            <person name="Gladieux P."/>
            <person name="Hiltunen Thoren M."/>
            <person name="Johannesson H."/>
        </authorList>
    </citation>
    <scope>NUCLEOTIDE SEQUENCE</scope>
    <source>
        <strain evidence="2">CBS 508.74</strain>
    </source>
</reference>
<evidence type="ECO:0000313" key="3">
    <source>
        <dbReference type="Proteomes" id="UP001302812"/>
    </source>
</evidence>
<dbReference type="Proteomes" id="UP001302812">
    <property type="component" value="Unassembled WGS sequence"/>
</dbReference>
<comment type="caution">
    <text evidence="2">The sequence shown here is derived from an EMBL/GenBank/DDBJ whole genome shotgun (WGS) entry which is preliminary data.</text>
</comment>
<dbReference type="Pfam" id="PF06985">
    <property type="entry name" value="HET"/>
    <property type="match status" value="1"/>
</dbReference>
<feature type="domain" description="Heterokaryon incompatibility" evidence="1">
    <location>
        <begin position="86"/>
        <end position="177"/>
    </location>
</feature>
<accession>A0AAN6T833</accession>
<dbReference type="InterPro" id="IPR010730">
    <property type="entry name" value="HET"/>
</dbReference>
<evidence type="ECO:0000259" key="1">
    <source>
        <dbReference type="Pfam" id="PF06985"/>
    </source>
</evidence>
<dbReference type="EMBL" id="MU853372">
    <property type="protein sequence ID" value="KAK4107549.1"/>
    <property type="molecule type" value="Genomic_DNA"/>
</dbReference>
<evidence type="ECO:0000313" key="2">
    <source>
        <dbReference type="EMBL" id="KAK4107549.1"/>
    </source>
</evidence>
<dbReference type="PANTHER" id="PTHR33112">
    <property type="entry name" value="DOMAIN PROTEIN, PUTATIVE-RELATED"/>
    <property type="match status" value="1"/>
</dbReference>
<reference evidence="2" key="2">
    <citation type="submission" date="2023-05" db="EMBL/GenBank/DDBJ databases">
        <authorList>
            <consortium name="Lawrence Berkeley National Laboratory"/>
            <person name="Steindorff A."/>
            <person name="Hensen N."/>
            <person name="Bonometti L."/>
            <person name="Westerberg I."/>
            <person name="Brannstrom I.O."/>
            <person name="Guillou S."/>
            <person name="Cros-Aarteil S."/>
            <person name="Calhoun S."/>
            <person name="Haridas S."/>
            <person name="Kuo A."/>
            <person name="Mondo S."/>
            <person name="Pangilinan J."/>
            <person name="Riley R."/>
            <person name="Labutti K."/>
            <person name="Andreopoulos B."/>
            <person name="Lipzen A."/>
            <person name="Chen C."/>
            <person name="Yanf M."/>
            <person name="Daum C."/>
            <person name="Ng V."/>
            <person name="Clum A."/>
            <person name="Ohm R."/>
            <person name="Martin F."/>
            <person name="Silar P."/>
            <person name="Natvig D."/>
            <person name="Lalanne C."/>
            <person name="Gautier V."/>
            <person name="Ament-Velasquez S.L."/>
            <person name="Kruys A."/>
            <person name="Hutchinson M.I."/>
            <person name="Powell A.J."/>
            <person name="Barry K."/>
            <person name="Miller A.N."/>
            <person name="Grigoriev I.V."/>
            <person name="Debuchy R."/>
            <person name="Gladieux P."/>
            <person name="Thoren M.H."/>
            <person name="Johannesson H."/>
        </authorList>
    </citation>
    <scope>NUCLEOTIDE SEQUENCE</scope>
    <source>
        <strain evidence="2">CBS 508.74</strain>
    </source>
</reference>